<dbReference type="HOGENOM" id="CLU_3180889_0_0_12"/>
<dbReference type="AlphaFoldDB" id="W5T685"/>
<accession>W5T685</accession>
<gene>
    <name evidence="1" type="ORF">BHW_0900053</name>
</gene>
<evidence type="ECO:0000313" key="1">
    <source>
        <dbReference type="EMBL" id="AHH14722.1"/>
    </source>
</evidence>
<protein>
    <submittedName>
        <fullName evidence="1">Uncharacterized protein</fullName>
    </submittedName>
</protein>
<name>W5T685_BORHE</name>
<sequence>MKVEGNLKEMSLENLLFCFKKNKKLNIIEKKNKCNNNDFIYGISKL</sequence>
<organism evidence="1">
    <name type="scientific">Borrelia hermsii MTW</name>
    <dbReference type="NCBI Taxonomy" id="1313291"/>
    <lineage>
        <taxon>Bacteria</taxon>
        <taxon>Pseudomonadati</taxon>
        <taxon>Spirochaetota</taxon>
        <taxon>Spirochaetia</taxon>
        <taxon>Spirochaetales</taxon>
        <taxon>Borreliaceae</taxon>
        <taxon>Borrelia</taxon>
    </lineage>
</organism>
<geneLocation type="plasmid" evidence="1">
    <name>unnamed</name>
</geneLocation>
<proteinExistence type="predicted"/>
<keyword evidence="1" id="KW-0614">Plasmid</keyword>
<reference evidence="1" key="1">
    <citation type="submission" date="2013-04" db="EMBL/GenBank/DDBJ databases">
        <title>Comparative Genomics of Relapsing Fever Spirochetes.</title>
        <authorList>
            <person name="Schwan T.G."/>
            <person name="Raffel S.J."/>
            <person name="Porcella S.F."/>
            <person name="Martens C.A."/>
            <person name="Bruno D.P."/>
            <person name="Ricklefs S.M."/>
            <person name="Barbian K.B."/>
        </authorList>
    </citation>
    <scope>NUCLEOTIDE SEQUENCE</scope>
    <source>
        <strain evidence="1">MTW</strain>
        <plasmid evidence="1">unnamed</plasmid>
    </source>
</reference>
<dbReference type="EMBL" id="CP005694">
    <property type="protein sequence ID" value="AHH14722.1"/>
    <property type="molecule type" value="Genomic_DNA"/>
</dbReference>